<accession>A0ABS8UK41</accession>
<sequence>MARNICEEIKNGIAADEDDRDDSLEPREEELCNIDKRDTAWDREEVLCAALDQHDRILIEILRYERLMPEVSIRASVMREYIDSDVMEAYARHIIAGMIEFRLILVTTAVADISPWRQDHDSSSTCTAAETERQNSGLTVRQAGYMSNCICEFAGLILL</sequence>
<evidence type="ECO:0000313" key="2">
    <source>
        <dbReference type="Proteomes" id="UP000823775"/>
    </source>
</evidence>
<dbReference type="Proteomes" id="UP000823775">
    <property type="component" value="Unassembled WGS sequence"/>
</dbReference>
<keyword evidence="2" id="KW-1185">Reference proteome</keyword>
<organism evidence="1 2">
    <name type="scientific">Datura stramonium</name>
    <name type="common">Jimsonweed</name>
    <name type="synonym">Common thornapple</name>
    <dbReference type="NCBI Taxonomy" id="4076"/>
    <lineage>
        <taxon>Eukaryota</taxon>
        <taxon>Viridiplantae</taxon>
        <taxon>Streptophyta</taxon>
        <taxon>Embryophyta</taxon>
        <taxon>Tracheophyta</taxon>
        <taxon>Spermatophyta</taxon>
        <taxon>Magnoliopsida</taxon>
        <taxon>eudicotyledons</taxon>
        <taxon>Gunneridae</taxon>
        <taxon>Pentapetalae</taxon>
        <taxon>asterids</taxon>
        <taxon>lamiids</taxon>
        <taxon>Solanales</taxon>
        <taxon>Solanaceae</taxon>
        <taxon>Solanoideae</taxon>
        <taxon>Datureae</taxon>
        <taxon>Datura</taxon>
    </lineage>
</organism>
<name>A0ABS8UK41_DATST</name>
<reference evidence="1 2" key="1">
    <citation type="journal article" date="2021" name="BMC Genomics">
        <title>Datura genome reveals duplications of psychoactive alkaloid biosynthetic genes and high mutation rate following tissue culture.</title>
        <authorList>
            <person name="Rajewski A."/>
            <person name="Carter-House D."/>
            <person name="Stajich J."/>
            <person name="Litt A."/>
        </authorList>
    </citation>
    <scope>NUCLEOTIDE SEQUENCE [LARGE SCALE GENOMIC DNA]</scope>
    <source>
        <strain evidence="1">AR-01</strain>
    </source>
</reference>
<comment type="caution">
    <text evidence="1">The sequence shown here is derived from an EMBL/GenBank/DDBJ whole genome shotgun (WGS) entry which is preliminary data.</text>
</comment>
<evidence type="ECO:0000313" key="1">
    <source>
        <dbReference type="EMBL" id="MCD9559273.1"/>
    </source>
</evidence>
<protein>
    <submittedName>
        <fullName evidence="1">Uncharacterized protein</fullName>
    </submittedName>
</protein>
<gene>
    <name evidence="1" type="ORF">HAX54_017142</name>
</gene>
<dbReference type="EMBL" id="JACEIK010002122">
    <property type="protein sequence ID" value="MCD9559273.1"/>
    <property type="molecule type" value="Genomic_DNA"/>
</dbReference>
<proteinExistence type="predicted"/>